<evidence type="ECO:0000313" key="2">
    <source>
        <dbReference type="EMBL" id="GGI53772.1"/>
    </source>
</evidence>
<keyword evidence="1" id="KW-0472">Membrane</keyword>
<evidence type="ECO:0000313" key="3">
    <source>
        <dbReference type="Proteomes" id="UP000627205"/>
    </source>
</evidence>
<gene>
    <name evidence="2" type="ORF">GCM10011430_09460</name>
</gene>
<protein>
    <recommendedName>
        <fullName evidence="4">DUF2244 domain-containing protein</fullName>
    </recommendedName>
</protein>
<name>A0A8J3AZC7_9BURK</name>
<feature type="transmembrane region" description="Helical" evidence="1">
    <location>
        <begin position="44"/>
        <end position="64"/>
    </location>
</feature>
<evidence type="ECO:0008006" key="4">
    <source>
        <dbReference type="Google" id="ProtNLM"/>
    </source>
</evidence>
<dbReference type="AlphaFoldDB" id="A0A8J3AZC7"/>
<dbReference type="EMBL" id="BMDP01000001">
    <property type="protein sequence ID" value="GGI53772.1"/>
    <property type="molecule type" value="Genomic_DNA"/>
</dbReference>
<reference evidence="2" key="2">
    <citation type="submission" date="2020-09" db="EMBL/GenBank/DDBJ databases">
        <authorList>
            <person name="Sun Q."/>
            <person name="Sedlacek I."/>
        </authorList>
    </citation>
    <scope>NUCLEOTIDE SEQUENCE</scope>
    <source>
        <strain evidence="2">CCM 7664</strain>
    </source>
</reference>
<feature type="transmembrane region" description="Helical" evidence="1">
    <location>
        <begin position="21"/>
        <end position="38"/>
    </location>
</feature>
<reference evidence="2" key="1">
    <citation type="journal article" date="2014" name="Int. J. Syst. Evol. Microbiol.">
        <title>Complete genome sequence of Corynebacterium casei LMG S-19264T (=DSM 44701T), isolated from a smear-ripened cheese.</title>
        <authorList>
            <consortium name="US DOE Joint Genome Institute (JGI-PGF)"/>
            <person name="Walter F."/>
            <person name="Albersmeier A."/>
            <person name="Kalinowski J."/>
            <person name="Ruckert C."/>
        </authorList>
    </citation>
    <scope>NUCLEOTIDE SEQUENCE</scope>
    <source>
        <strain evidence="2">CCM 7664</strain>
    </source>
</reference>
<proteinExistence type="predicted"/>
<dbReference type="Proteomes" id="UP000627205">
    <property type="component" value="Unassembled WGS sequence"/>
</dbReference>
<keyword evidence="1" id="KW-0812">Transmembrane</keyword>
<evidence type="ECO:0000256" key="1">
    <source>
        <dbReference type="SAM" id="Phobius"/>
    </source>
</evidence>
<sequence>MSMNREWLLRRNCSISPRQLAKAYAILCTASLAVAIYFTYRGAWFILGFSLMELTAVTCAFIHYARHATDREHIVLTDDWLLVELVRGEKSQQFRLKRNRTIIIQPASHNRLIGLESSGIRVDVGRFLTEGKRRQFLQELRRELGEETSRFTRYQ</sequence>
<comment type="caution">
    <text evidence="2">The sequence shown here is derived from an EMBL/GenBank/DDBJ whole genome shotgun (WGS) entry which is preliminary data.</text>
</comment>
<dbReference type="InterPro" id="IPR019253">
    <property type="entry name" value="DUF2244_TM"/>
</dbReference>
<dbReference type="Pfam" id="PF10003">
    <property type="entry name" value="DUF2244"/>
    <property type="match status" value="1"/>
</dbReference>
<organism evidence="2 3">
    <name type="scientific">Oxalicibacterium solurbis</name>
    <dbReference type="NCBI Taxonomy" id="69280"/>
    <lineage>
        <taxon>Bacteria</taxon>
        <taxon>Pseudomonadati</taxon>
        <taxon>Pseudomonadota</taxon>
        <taxon>Betaproteobacteria</taxon>
        <taxon>Burkholderiales</taxon>
        <taxon>Oxalobacteraceae</taxon>
        <taxon>Oxalicibacterium</taxon>
    </lineage>
</organism>
<keyword evidence="3" id="KW-1185">Reference proteome</keyword>
<accession>A0A8J3AZC7</accession>
<keyword evidence="1" id="KW-1133">Transmembrane helix</keyword>